<dbReference type="InterPro" id="IPR035897">
    <property type="entry name" value="Toll_tir_struct_dom_sf"/>
</dbReference>
<reference evidence="4" key="1">
    <citation type="submission" date="2025-08" db="UniProtKB">
        <authorList>
            <consortium name="RefSeq"/>
        </authorList>
    </citation>
    <scope>IDENTIFICATION</scope>
    <source>
        <tissue evidence="4">Gonad</tissue>
    </source>
</reference>
<dbReference type="OrthoDB" id="10034920at2759"/>
<feature type="compositionally biased region" description="Basic and acidic residues" evidence="1">
    <location>
        <begin position="364"/>
        <end position="374"/>
    </location>
</feature>
<feature type="region of interest" description="Disordered" evidence="1">
    <location>
        <begin position="262"/>
        <end position="312"/>
    </location>
</feature>
<dbReference type="GO" id="GO:0007165">
    <property type="term" value="P:signal transduction"/>
    <property type="evidence" value="ECO:0007669"/>
    <property type="project" value="InterPro"/>
</dbReference>
<feature type="compositionally biased region" description="Polar residues" evidence="1">
    <location>
        <begin position="263"/>
        <end position="275"/>
    </location>
</feature>
<gene>
    <name evidence="4" type="primary">LOC109473034</name>
</gene>
<dbReference type="InterPro" id="IPR000488">
    <property type="entry name" value="Death_dom"/>
</dbReference>
<dbReference type="KEGG" id="bbel:109473034"/>
<dbReference type="Gene3D" id="3.40.50.10140">
    <property type="entry name" value="Toll/interleukin-1 receptor homology (TIR) domain"/>
    <property type="match status" value="1"/>
</dbReference>
<feature type="region of interest" description="Disordered" evidence="1">
    <location>
        <begin position="332"/>
        <end position="419"/>
    </location>
</feature>
<sequence length="419" mass="46604">MASSETTEEDTEQDFTYDSAVYYEEDDPKTAQILDIRARLESDRWELTLCDPYRDGDGTQMGRFEHSAKNSRHALVFLSPSLLERIKKKQANNAQFNVETFLCNILKRRDNTMKRKVMPVMFDASEGDVTPLILSGYTPFHPGEVGFWRKIYRTLSREPVPDAFMLQVSKKVQQVKHLQLEAVLDVAAKLGLPEEVVDSIKVEYAGSQARLRQVFYCWKAHLGAEATLEVVDDVIREATSMPVQEEQQQHSLVGLSSAEYSAPASQMVTQPSSACPSMQDPPPSSLPPDETPDIQTGSPGQRGPDTDSGVVVGANDTEDEELSEGLQTLNLNTQQSCDPGMGASGQSDDVPDFHSLPAMTQQEPEARKEPEKKKGVAGFFRSFSLKGTSSTKEKQKNPSLVGRLRRSLSRKKRPVAEME</sequence>
<dbReference type="GeneID" id="109473034"/>
<evidence type="ECO:0000259" key="2">
    <source>
        <dbReference type="PROSITE" id="PS50017"/>
    </source>
</evidence>
<keyword evidence="3" id="KW-1185">Reference proteome</keyword>
<accession>A0A6P4YGT8</accession>
<feature type="domain" description="Death" evidence="2">
    <location>
        <begin position="186"/>
        <end position="251"/>
    </location>
</feature>
<evidence type="ECO:0000313" key="3">
    <source>
        <dbReference type="Proteomes" id="UP000515135"/>
    </source>
</evidence>
<evidence type="ECO:0000313" key="4">
    <source>
        <dbReference type="RefSeq" id="XP_019628485.1"/>
    </source>
</evidence>
<name>A0A6P4YGT8_BRABE</name>
<dbReference type="CDD" id="cd01670">
    <property type="entry name" value="Death"/>
    <property type="match status" value="1"/>
</dbReference>
<feature type="compositionally biased region" description="Basic residues" evidence="1">
    <location>
        <begin position="403"/>
        <end position="413"/>
    </location>
</feature>
<evidence type="ECO:0000256" key="1">
    <source>
        <dbReference type="SAM" id="MobiDB-lite"/>
    </source>
</evidence>
<organism evidence="3 4">
    <name type="scientific">Branchiostoma belcheri</name>
    <name type="common">Amphioxus</name>
    <dbReference type="NCBI Taxonomy" id="7741"/>
    <lineage>
        <taxon>Eukaryota</taxon>
        <taxon>Metazoa</taxon>
        <taxon>Chordata</taxon>
        <taxon>Cephalochordata</taxon>
        <taxon>Leptocardii</taxon>
        <taxon>Amphioxiformes</taxon>
        <taxon>Branchiostomatidae</taxon>
        <taxon>Branchiostoma</taxon>
    </lineage>
</organism>
<dbReference type="Proteomes" id="UP000515135">
    <property type="component" value="Unplaced"/>
</dbReference>
<dbReference type="RefSeq" id="XP_019628485.1">
    <property type="nucleotide sequence ID" value="XM_019772926.1"/>
</dbReference>
<dbReference type="PROSITE" id="PS50017">
    <property type="entry name" value="DEATH_DOMAIN"/>
    <property type="match status" value="1"/>
</dbReference>
<dbReference type="AlphaFoldDB" id="A0A6P4YGT8"/>
<proteinExistence type="predicted"/>
<protein>
    <submittedName>
        <fullName evidence="4">Uncharacterized protein LOC109473034</fullName>
    </submittedName>
</protein>